<dbReference type="SUPFAM" id="SSF53850">
    <property type="entry name" value="Periplasmic binding protein-like II"/>
    <property type="match status" value="1"/>
</dbReference>
<dbReference type="PATRIC" id="fig|187330.3.peg.2613"/>
<accession>A0A0N1ECW0</accession>
<protein>
    <submittedName>
        <fullName evidence="6">LysR family transcriptional regulator</fullName>
    </submittedName>
</protein>
<keyword evidence="2" id="KW-0805">Transcription regulation</keyword>
<dbReference type="PANTHER" id="PTHR30579:SF8">
    <property type="entry name" value="HTH-TYPE TRANSCRIPTIONAL REGULATOR HDFR"/>
    <property type="match status" value="1"/>
</dbReference>
<feature type="domain" description="HTH lysR-type" evidence="5">
    <location>
        <begin position="1"/>
        <end position="58"/>
    </location>
</feature>
<evidence type="ECO:0000313" key="6">
    <source>
        <dbReference type="EMBL" id="KPH56867.1"/>
    </source>
</evidence>
<gene>
    <name evidence="6" type="ORF">ADS77_19805</name>
</gene>
<dbReference type="GO" id="GO:0003677">
    <property type="term" value="F:DNA binding"/>
    <property type="evidence" value="ECO:0007669"/>
    <property type="project" value="UniProtKB-KW"/>
</dbReference>
<dbReference type="InterPro" id="IPR000847">
    <property type="entry name" value="LysR_HTH_N"/>
</dbReference>
<keyword evidence="7" id="KW-1185">Reference proteome</keyword>
<dbReference type="Pfam" id="PF00126">
    <property type="entry name" value="HTH_1"/>
    <property type="match status" value="1"/>
</dbReference>
<evidence type="ECO:0000313" key="7">
    <source>
        <dbReference type="Proteomes" id="UP000037848"/>
    </source>
</evidence>
<keyword evidence="4" id="KW-0804">Transcription</keyword>
<dbReference type="EMBL" id="LHPH01000031">
    <property type="protein sequence ID" value="KPH56867.1"/>
    <property type="molecule type" value="Genomic_DNA"/>
</dbReference>
<dbReference type="InterPro" id="IPR036388">
    <property type="entry name" value="WH-like_DNA-bd_sf"/>
</dbReference>
<dbReference type="SUPFAM" id="SSF46785">
    <property type="entry name" value="Winged helix' DNA-binding domain"/>
    <property type="match status" value="1"/>
</dbReference>
<comment type="similarity">
    <text evidence="1">Belongs to the LysR transcriptional regulatory family.</text>
</comment>
<evidence type="ECO:0000256" key="2">
    <source>
        <dbReference type="ARBA" id="ARBA00023015"/>
    </source>
</evidence>
<evidence type="ECO:0000256" key="1">
    <source>
        <dbReference type="ARBA" id="ARBA00009437"/>
    </source>
</evidence>
<evidence type="ECO:0000256" key="4">
    <source>
        <dbReference type="ARBA" id="ARBA00023163"/>
    </source>
</evidence>
<proteinExistence type="inferred from homology"/>
<sequence>MDIDLLKTFVEVVRTRHFGKAAENLYITQSAVSFRIRQLEQGLGVNLFIRQRNNIQLTAPGERLLPHAQMIITGMQRAKVDVALADNMHKQVCLAGTPNIWDAFLQFGISNIVSAMPGVSLVAEVKAQQESTRLLLERTLDLAILFDPPKVDELVVERICALPIIPVSAFESAANDNFFDNQYVYVDWGTTFSLWHARQFTGRTPPYFRTSTGRIALDLILQCGGSAFIPEVLAKSHIENGELFEVSDVEHTSRDIFVAYHRDNEQKPLLETLVNLLVELTPNISSDFSEKK</sequence>
<dbReference type="Gene3D" id="1.10.10.10">
    <property type="entry name" value="Winged helix-like DNA-binding domain superfamily/Winged helix DNA-binding domain"/>
    <property type="match status" value="1"/>
</dbReference>
<dbReference type="InterPro" id="IPR050176">
    <property type="entry name" value="LTTR"/>
</dbReference>
<dbReference type="OrthoDB" id="9786526at2"/>
<dbReference type="AlphaFoldDB" id="A0A0N1ECW0"/>
<dbReference type="GO" id="GO:0003700">
    <property type="term" value="F:DNA-binding transcription factor activity"/>
    <property type="evidence" value="ECO:0007669"/>
    <property type="project" value="InterPro"/>
</dbReference>
<organism evidence="6 7">
    <name type="scientific">Pseudoalteromonas porphyrae</name>
    <dbReference type="NCBI Taxonomy" id="187330"/>
    <lineage>
        <taxon>Bacteria</taxon>
        <taxon>Pseudomonadati</taxon>
        <taxon>Pseudomonadota</taxon>
        <taxon>Gammaproteobacteria</taxon>
        <taxon>Alteromonadales</taxon>
        <taxon>Pseudoalteromonadaceae</taxon>
        <taxon>Pseudoalteromonas</taxon>
    </lineage>
</organism>
<reference evidence="6 7" key="1">
    <citation type="submission" date="2015-08" db="EMBL/GenBank/DDBJ databases">
        <title>Draft Genome Sequence of Pseudoalteromonas porphyrae UCD-SED14.</title>
        <authorList>
            <person name="Coil D.A."/>
            <person name="Jospin G."/>
            <person name="Lee R.D."/>
            <person name="Eisen J.A."/>
        </authorList>
    </citation>
    <scope>NUCLEOTIDE SEQUENCE [LARGE SCALE GENOMIC DNA]</scope>
    <source>
        <strain evidence="6 7">UCD-SED14</strain>
    </source>
</reference>
<dbReference type="PRINTS" id="PR00039">
    <property type="entry name" value="HTHLYSR"/>
</dbReference>
<dbReference type="FunFam" id="1.10.10.10:FF:000001">
    <property type="entry name" value="LysR family transcriptional regulator"/>
    <property type="match status" value="1"/>
</dbReference>
<dbReference type="PROSITE" id="PS50931">
    <property type="entry name" value="HTH_LYSR"/>
    <property type="match status" value="1"/>
</dbReference>
<dbReference type="PANTHER" id="PTHR30579">
    <property type="entry name" value="TRANSCRIPTIONAL REGULATOR"/>
    <property type="match status" value="1"/>
</dbReference>
<dbReference type="Gene3D" id="3.40.190.290">
    <property type="match status" value="1"/>
</dbReference>
<keyword evidence="3" id="KW-0238">DNA-binding</keyword>
<dbReference type="InterPro" id="IPR005119">
    <property type="entry name" value="LysR_subst-bd"/>
</dbReference>
<dbReference type="Pfam" id="PF03466">
    <property type="entry name" value="LysR_substrate"/>
    <property type="match status" value="1"/>
</dbReference>
<comment type="caution">
    <text evidence="6">The sequence shown here is derived from an EMBL/GenBank/DDBJ whole genome shotgun (WGS) entry which is preliminary data.</text>
</comment>
<dbReference type="Proteomes" id="UP000037848">
    <property type="component" value="Unassembled WGS sequence"/>
</dbReference>
<evidence type="ECO:0000259" key="5">
    <source>
        <dbReference type="PROSITE" id="PS50931"/>
    </source>
</evidence>
<evidence type="ECO:0000256" key="3">
    <source>
        <dbReference type="ARBA" id="ARBA00023125"/>
    </source>
</evidence>
<dbReference type="RefSeq" id="WP_054455954.1">
    <property type="nucleotide sequence ID" value="NZ_LHPH01000031.1"/>
</dbReference>
<dbReference type="STRING" id="187330.AMS58_19555"/>
<name>A0A0N1ECW0_9GAMM</name>
<dbReference type="InterPro" id="IPR036390">
    <property type="entry name" value="WH_DNA-bd_sf"/>
</dbReference>